<reference evidence="2 3" key="1">
    <citation type="submission" date="2017-12" db="EMBL/GenBank/DDBJ databases">
        <title>Comparative genomics of Botrytis spp.</title>
        <authorList>
            <person name="Valero-Jimenez C.A."/>
            <person name="Tapia P."/>
            <person name="Veloso J."/>
            <person name="Silva-Moreno E."/>
            <person name="Staats M."/>
            <person name="Valdes J.H."/>
            <person name="Van Kan J.A.L."/>
        </authorList>
    </citation>
    <scope>NUCLEOTIDE SEQUENCE [LARGE SCALE GENOMIC DNA]</scope>
    <source>
        <strain evidence="2 3">MUCL435</strain>
    </source>
</reference>
<dbReference type="AlphaFoldDB" id="A0A4S8RGG7"/>
<gene>
    <name evidence="2" type="ORF">BGAL_0003g00050</name>
</gene>
<accession>A0A4S8RGG7</accession>
<feature type="region of interest" description="Disordered" evidence="1">
    <location>
        <begin position="264"/>
        <end position="373"/>
    </location>
</feature>
<evidence type="ECO:0000256" key="1">
    <source>
        <dbReference type="SAM" id="MobiDB-lite"/>
    </source>
</evidence>
<evidence type="ECO:0008006" key="4">
    <source>
        <dbReference type="Google" id="ProtNLM"/>
    </source>
</evidence>
<dbReference type="Proteomes" id="UP000308671">
    <property type="component" value="Unassembled WGS sequence"/>
</dbReference>
<sequence>MVCKHEYFRESEEEALFKSKATRKFAVGRHKASHLATLLIRNADLRGSYMTDIQREGRDLRFAEEKYSVGIFAKKLAKYDLSSESYVNLVKGFTTHYITVYDKLLFFGYLLASNRMEYRVQRQQAETFMNEAVTIAAFGPDNRVQHTKVELYVEANPYNTLEEQIWAWLGALAHELLHVFLFIYGCRECSNLPEQAGPTGHGHAWQSTAYRIEIACERLLSNKVSFGRLTSLLHDVNNGMPMPEERYLRRWNMIGLEDIEQMPEVPESARKMDHDERAPPRKDEKLNPPRKDDKVERRDPPCKVNRGGNRVPPKSGKRGKEREKPEPPKSSERASPRKDDRGGRRDHPKRDERISPRKDERRDRGERRDNTRS</sequence>
<dbReference type="OrthoDB" id="5236983at2759"/>
<evidence type="ECO:0000313" key="3">
    <source>
        <dbReference type="Proteomes" id="UP000308671"/>
    </source>
</evidence>
<evidence type="ECO:0000313" key="2">
    <source>
        <dbReference type="EMBL" id="THV55765.1"/>
    </source>
</evidence>
<organism evidence="2 3">
    <name type="scientific">Botrytis galanthina</name>
    <dbReference type="NCBI Taxonomy" id="278940"/>
    <lineage>
        <taxon>Eukaryota</taxon>
        <taxon>Fungi</taxon>
        <taxon>Dikarya</taxon>
        <taxon>Ascomycota</taxon>
        <taxon>Pezizomycotina</taxon>
        <taxon>Leotiomycetes</taxon>
        <taxon>Helotiales</taxon>
        <taxon>Sclerotiniaceae</taxon>
        <taxon>Botrytis</taxon>
    </lineage>
</organism>
<feature type="compositionally biased region" description="Basic and acidic residues" evidence="1">
    <location>
        <begin position="318"/>
        <end position="373"/>
    </location>
</feature>
<dbReference type="EMBL" id="PQXL01000003">
    <property type="protein sequence ID" value="THV55765.1"/>
    <property type="molecule type" value="Genomic_DNA"/>
</dbReference>
<keyword evidence="3" id="KW-1185">Reference proteome</keyword>
<protein>
    <recommendedName>
        <fullName evidence="4">SprT-like domain-containing protein</fullName>
    </recommendedName>
</protein>
<comment type="caution">
    <text evidence="2">The sequence shown here is derived from an EMBL/GenBank/DDBJ whole genome shotgun (WGS) entry which is preliminary data.</text>
</comment>
<name>A0A4S8RGG7_9HELO</name>
<proteinExistence type="predicted"/>
<feature type="compositionally biased region" description="Basic and acidic residues" evidence="1">
    <location>
        <begin position="267"/>
        <end position="301"/>
    </location>
</feature>